<reference evidence="1" key="2">
    <citation type="submission" date="2021-02" db="EMBL/GenBank/DDBJ databases">
        <authorList>
            <person name="Kimball J.A."/>
            <person name="Haas M.W."/>
            <person name="Macchietto M."/>
            <person name="Kono T."/>
            <person name="Duquette J."/>
            <person name="Shao M."/>
        </authorList>
    </citation>
    <scope>NUCLEOTIDE SEQUENCE</scope>
    <source>
        <tissue evidence="1">Fresh leaf tissue</tissue>
    </source>
</reference>
<sequence length="36" mass="4052">MVIVKTNSQVVVGHVDKCFQVRHPNLAAYLEAVRKT</sequence>
<name>A0A8J5R2S8_ZIZPA</name>
<evidence type="ECO:0000313" key="1">
    <source>
        <dbReference type="EMBL" id="KAG8044713.1"/>
    </source>
</evidence>
<dbReference type="EMBL" id="JAAALK010000391">
    <property type="protein sequence ID" value="KAG8044713.1"/>
    <property type="molecule type" value="Genomic_DNA"/>
</dbReference>
<proteinExistence type="predicted"/>
<dbReference type="Proteomes" id="UP000729402">
    <property type="component" value="Unassembled WGS sequence"/>
</dbReference>
<organism evidence="1 2">
    <name type="scientific">Zizania palustris</name>
    <name type="common">Northern wild rice</name>
    <dbReference type="NCBI Taxonomy" id="103762"/>
    <lineage>
        <taxon>Eukaryota</taxon>
        <taxon>Viridiplantae</taxon>
        <taxon>Streptophyta</taxon>
        <taxon>Embryophyta</taxon>
        <taxon>Tracheophyta</taxon>
        <taxon>Spermatophyta</taxon>
        <taxon>Magnoliopsida</taxon>
        <taxon>Liliopsida</taxon>
        <taxon>Poales</taxon>
        <taxon>Poaceae</taxon>
        <taxon>BOP clade</taxon>
        <taxon>Oryzoideae</taxon>
        <taxon>Oryzeae</taxon>
        <taxon>Zizaniinae</taxon>
        <taxon>Zizania</taxon>
    </lineage>
</organism>
<dbReference type="AlphaFoldDB" id="A0A8J5R2S8"/>
<accession>A0A8J5R2S8</accession>
<evidence type="ECO:0000313" key="2">
    <source>
        <dbReference type="Proteomes" id="UP000729402"/>
    </source>
</evidence>
<gene>
    <name evidence="1" type="ORF">GUJ93_ZPchr0073g2815</name>
</gene>
<protein>
    <submittedName>
        <fullName evidence="1">Uncharacterized protein</fullName>
    </submittedName>
</protein>
<comment type="caution">
    <text evidence="1">The sequence shown here is derived from an EMBL/GenBank/DDBJ whole genome shotgun (WGS) entry which is preliminary data.</text>
</comment>
<reference evidence="1" key="1">
    <citation type="journal article" date="2021" name="bioRxiv">
        <title>Whole Genome Assembly and Annotation of Northern Wild Rice, Zizania palustris L., Supports a Whole Genome Duplication in the Zizania Genus.</title>
        <authorList>
            <person name="Haas M."/>
            <person name="Kono T."/>
            <person name="Macchietto M."/>
            <person name="Millas R."/>
            <person name="McGilp L."/>
            <person name="Shao M."/>
            <person name="Duquette J."/>
            <person name="Hirsch C.N."/>
            <person name="Kimball J."/>
        </authorList>
    </citation>
    <scope>NUCLEOTIDE SEQUENCE</scope>
    <source>
        <tissue evidence="1">Fresh leaf tissue</tissue>
    </source>
</reference>
<keyword evidence="2" id="KW-1185">Reference proteome</keyword>